<feature type="non-terminal residue" evidence="8">
    <location>
        <position position="356"/>
    </location>
</feature>
<feature type="transmembrane region" description="Helical" evidence="6">
    <location>
        <begin position="12"/>
        <end position="30"/>
    </location>
</feature>
<organism evidence="8 9">
    <name type="scientific">Iphiclides podalirius</name>
    <name type="common">scarce swallowtail</name>
    <dbReference type="NCBI Taxonomy" id="110791"/>
    <lineage>
        <taxon>Eukaryota</taxon>
        <taxon>Metazoa</taxon>
        <taxon>Ecdysozoa</taxon>
        <taxon>Arthropoda</taxon>
        <taxon>Hexapoda</taxon>
        <taxon>Insecta</taxon>
        <taxon>Pterygota</taxon>
        <taxon>Neoptera</taxon>
        <taxon>Endopterygota</taxon>
        <taxon>Lepidoptera</taxon>
        <taxon>Glossata</taxon>
        <taxon>Ditrysia</taxon>
        <taxon>Papilionoidea</taxon>
        <taxon>Papilionidae</taxon>
        <taxon>Papilioninae</taxon>
        <taxon>Iphiclides</taxon>
    </lineage>
</organism>
<accession>A0ABN8J5L0</accession>
<evidence type="ECO:0000256" key="4">
    <source>
        <dbReference type="RuleBase" id="RU000363"/>
    </source>
</evidence>
<dbReference type="InterPro" id="IPR020904">
    <property type="entry name" value="Sc_DH/Rdtase_CS"/>
</dbReference>
<feature type="region of interest" description="Disordered" evidence="5">
    <location>
        <begin position="317"/>
        <end position="356"/>
    </location>
</feature>
<dbReference type="NCBIfam" id="NF004825">
    <property type="entry name" value="PRK06181.1"/>
    <property type="match status" value="1"/>
</dbReference>
<evidence type="ECO:0000256" key="6">
    <source>
        <dbReference type="SAM" id="Phobius"/>
    </source>
</evidence>
<evidence type="ECO:0000256" key="5">
    <source>
        <dbReference type="SAM" id="MobiDB-lite"/>
    </source>
</evidence>
<keyword evidence="6" id="KW-0812">Transmembrane</keyword>
<evidence type="ECO:0000313" key="9">
    <source>
        <dbReference type="Proteomes" id="UP000837857"/>
    </source>
</evidence>
<keyword evidence="2" id="KW-0560">Oxidoreductase</keyword>
<dbReference type="Gene3D" id="3.40.50.720">
    <property type="entry name" value="NAD(P)-binding Rossmann-like Domain"/>
    <property type="match status" value="1"/>
</dbReference>
<proteinExistence type="inferred from homology"/>
<dbReference type="PANTHER" id="PTHR44196:SF1">
    <property type="entry name" value="DEHYDROGENASE_REDUCTASE SDR FAMILY MEMBER 7B"/>
    <property type="match status" value="1"/>
</dbReference>
<dbReference type="PRINTS" id="PR00081">
    <property type="entry name" value="GDHRDH"/>
</dbReference>
<dbReference type="InterPro" id="IPR002347">
    <property type="entry name" value="SDR_fam"/>
</dbReference>
<evidence type="ECO:0000259" key="7">
    <source>
        <dbReference type="SMART" id="SM00822"/>
    </source>
</evidence>
<evidence type="ECO:0000313" key="8">
    <source>
        <dbReference type="EMBL" id="CAH2073943.1"/>
    </source>
</evidence>
<evidence type="ECO:0000256" key="2">
    <source>
        <dbReference type="ARBA" id="ARBA00023002"/>
    </source>
</evidence>
<reference evidence="8" key="1">
    <citation type="submission" date="2022-03" db="EMBL/GenBank/DDBJ databases">
        <authorList>
            <person name="Martin H S."/>
        </authorList>
    </citation>
    <scope>NUCLEOTIDE SEQUENCE</scope>
</reference>
<dbReference type="SUPFAM" id="SSF51735">
    <property type="entry name" value="NAD(P)-binding Rossmann-fold domains"/>
    <property type="match status" value="1"/>
</dbReference>
<dbReference type="Proteomes" id="UP000837857">
    <property type="component" value="Chromosome 7"/>
</dbReference>
<dbReference type="InterPro" id="IPR036291">
    <property type="entry name" value="NAD(P)-bd_dom_sf"/>
</dbReference>
<evidence type="ECO:0000256" key="1">
    <source>
        <dbReference type="ARBA" id="ARBA00006484"/>
    </source>
</evidence>
<keyword evidence="6" id="KW-0472">Membrane</keyword>
<dbReference type="PROSITE" id="PS00061">
    <property type="entry name" value="ADH_SHORT"/>
    <property type="match status" value="1"/>
</dbReference>
<evidence type="ECO:0000256" key="3">
    <source>
        <dbReference type="ARBA" id="ARBA00037096"/>
    </source>
</evidence>
<dbReference type="PRINTS" id="PR00080">
    <property type="entry name" value="SDRFAMILY"/>
</dbReference>
<keyword evidence="9" id="KW-1185">Reference proteome</keyword>
<keyword evidence="6" id="KW-1133">Transmembrane helix</keyword>
<dbReference type="SMART" id="SM00822">
    <property type="entry name" value="PKS_KR"/>
    <property type="match status" value="1"/>
</dbReference>
<gene>
    <name evidence="8" type="ORF">IPOD504_LOCUS15862</name>
</gene>
<dbReference type="Pfam" id="PF00106">
    <property type="entry name" value="adh_short"/>
    <property type="match status" value="1"/>
</dbReference>
<comment type="similarity">
    <text evidence="1 4">Belongs to the short-chain dehydrogenases/reductases (SDR) family.</text>
</comment>
<dbReference type="InterPro" id="IPR057326">
    <property type="entry name" value="KR_dom"/>
</dbReference>
<comment type="function">
    <text evidence="3">Putative oxidoreductase.</text>
</comment>
<feature type="domain" description="Ketoreductase" evidence="7">
    <location>
        <begin position="45"/>
        <end position="233"/>
    </location>
</feature>
<dbReference type="PANTHER" id="PTHR44196">
    <property type="entry name" value="DEHYDROGENASE/REDUCTASE SDR FAMILY MEMBER 7B"/>
    <property type="match status" value="1"/>
</dbReference>
<name>A0ABN8J5L0_9NEOP</name>
<protein>
    <recommendedName>
        <fullName evidence="7">Ketoreductase domain-containing protein</fullName>
    </recommendedName>
</protein>
<dbReference type="EMBL" id="OW152819">
    <property type="protein sequence ID" value="CAH2073943.1"/>
    <property type="molecule type" value="Genomic_DNA"/>
</dbReference>
<sequence>MKFSGGGSALWYFQYFGLPLSLGVVIYKFLNNLSLRKRKTLLKGKVVVITGASSGIGEALSHVFYEQGCQIVLAARRISELERVKQDLISKKKALSIDPIVLELDLGALDQLNAFINKVYDVCGHIDILINNGGVSHRGSILYTKLEVYKQIMNINYLGSVGLTLAVLPKMIERKSGHIVFISSVQGLIGLPERSAYAASKHAMQAFGDSLRAEMKQHNVNVSVISPGYVKTSVSINALTGNGTPHGVMDAKKSTLYEVASLLRKAFNNISPIGKGESGFRGTGIYAINHDVFSGEYFLPAALLQSKTTAIKNYEESDAIDDPAPDESSITATSMHVGSLLPPPPTSSAVDCPGPG</sequence>